<evidence type="ECO:0000313" key="3">
    <source>
        <dbReference type="EMBL" id="KAK6916901.1"/>
    </source>
</evidence>
<dbReference type="FunFam" id="1.25.40.10:FF:000158">
    <property type="entry name" value="pentatricopeptide repeat-containing protein At2g33680"/>
    <property type="match status" value="1"/>
</dbReference>
<sequence>MCGQWQVILLRLKRSVHNINALDQILTQTITTGLINATPLWNRVLRAYSESPTPIKAFQIYNYFINQSSICPDNYTHPALLKSCARLKLILKGREIHTHVIKTGLDSDVYVQNALIHFYGSTAQLTEARRMFDTIPQKDIVSWNTLLAAYNNPTSGSWLEVMLLFRKMMHEGVHADELSLVILLSACARTEERVCGGSVHSHVVKVGFIGKVKLENAILSMYTKCRDMDAASVVFHGMFGRRDAVSYTTLINGYIEMGSVDLARYIFDQMVVKDLISWNSMIHGYVKRGNPEAASDLFMKMVDEGVKPDETTIVCALESYANMSNLHSGRLIHRFTLRNRIKRDLYVETALIDMYSKCGSMDEAMLVFYKMSYKDVFAWTAVISGLANNGHGRKALSFFSQMEEQGVEPNEATFVSVLMACRQSGLVHEGCSFFNKMILDYNINPRFEHFGCLLDLLSRAGLLPKAQELIESISHEDKLIAYKTLLNACIIHSKFDLGERVADKLSKLDYPSHAVYILLSNFYALSGQWAKVADLRRTAKELDLRKEPGISSLEQRSKRMDSVADSTGCRI</sequence>
<dbReference type="GO" id="GO:0003723">
    <property type="term" value="F:RNA binding"/>
    <property type="evidence" value="ECO:0007669"/>
    <property type="project" value="InterPro"/>
</dbReference>
<dbReference type="InterPro" id="IPR046960">
    <property type="entry name" value="PPR_At4g14850-like_plant"/>
</dbReference>
<dbReference type="PROSITE" id="PS51375">
    <property type="entry name" value="PPR"/>
    <property type="match status" value="4"/>
</dbReference>
<name>A0AAN8USR3_9MAGN</name>
<accession>A0AAN8USR3</accession>
<dbReference type="GO" id="GO:0099402">
    <property type="term" value="P:plant organ development"/>
    <property type="evidence" value="ECO:0007669"/>
    <property type="project" value="UniProtKB-ARBA"/>
</dbReference>
<dbReference type="GO" id="GO:0009451">
    <property type="term" value="P:RNA modification"/>
    <property type="evidence" value="ECO:0007669"/>
    <property type="project" value="InterPro"/>
</dbReference>
<dbReference type="InterPro" id="IPR002885">
    <property type="entry name" value="PPR_rpt"/>
</dbReference>
<dbReference type="PANTHER" id="PTHR47926">
    <property type="entry name" value="PENTATRICOPEPTIDE REPEAT-CONTAINING PROTEIN"/>
    <property type="match status" value="1"/>
</dbReference>
<proteinExistence type="predicted"/>
<keyword evidence="4" id="KW-1185">Reference proteome</keyword>
<dbReference type="PANTHER" id="PTHR47926:SF358">
    <property type="entry name" value="PENTATRICOPEPTIDE REPEAT-CONTAINING PROTEIN-RELATED"/>
    <property type="match status" value="1"/>
</dbReference>
<dbReference type="Pfam" id="PF13041">
    <property type="entry name" value="PPR_2"/>
    <property type="match status" value="2"/>
</dbReference>
<evidence type="ECO:0000256" key="1">
    <source>
        <dbReference type="ARBA" id="ARBA00022737"/>
    </source>
</evidence>
<dbReference type="Gene3D" id="1.25.40.10">
    <property type="entry name" value="Tetratricopeptide repeat domain"/>
    <property type="match status" value="3"/>
</dbReference>
<organism evidence="3 4">
    <name type="scientific">Dillenia turbinata</name>
    <dbReference type="NCBI Taxonomy" id="194707"/>
    <lineage>
        <taxon>Eukaryota</taxon>
        <taxon>Viridiplantae</taxon>
        <taxon>Streptophyta</taxon>
        <taxon>Embryophyta</taxon>
        <taxon>Tracheophyta</taxon>
        <taxon>Spermatophyta</taxon>
        <taxon>Magnoliopsida</taxon>
        <taxon>eudicotyledons</taxon>
        <taxon>Gunneridae</taxon>
        <taxon>Pentapetalae</taxon>
        <taxon>Dilleniales</taxon>
        <taxon>Dilleniaceae</taxon>
        <taxon>Dillenia</taxon>
    </lineage>
</organism>
<keyword evidence="1" id="KW-0677">Repeat</keyword>
<feature type="repeat" description="PPR" evidence="2">
    <location>
        <begin position="243"/>
        <end position="273"/>
    </location>
</feature>
<dbReference type="Pfam" id="PF20431">
    <property type="entry name" value="E_motif"/>
    <property type="match status" value="1"/>
</dbReference>
<dbReference type="NCBIfam" id="TIGR00756">
    <property type="entry name" value="PPR"/>
    <property type="match status" value="3"/>
</dbReference>
<dbReference type="Proteomes" id="UP001370490">
    <property type="component" value="Unassembled WGS sequence"/>
</dbReference>
<evidence type="ECO:0000256" key="2">
    <source>
        <dbReference type="PROSITE-ProRule" id="PRU00708"/>
    </source>
</evidence>
<feature type="repeat" description="PPR" evidence="2">
    <location>
        <begin position="139"/>
        <end position="175"/>
    </location>
</feature>
<dbReference type="Pfam" id="PF01535">
    <property type="entry name" value="PPR"/>
    <property type="match status" value="1"/>
</dbReference>
<dbReference type="InterPro" id="IPR011990">
    <property type="entry name" value="TPR-like_helical_dom_sf"/>
</dbReference>
<evidence type="ECO:0000313" key="4">
    <source>
        <dbReference type="Proteomes" id="UP001370490"/>
    </source>
</evidence>
<gene>
    <name evidence="3" type="ORF">RJ641_017652</name>
</gene>
<feature type="repeat" description="PPR" evidence="2">
    <location>
        <begin position="274"/>
        <end position="308"/>
    </location>
</feature>
<dbReference type="InterPro" id="IPR046848">
    <property type="entry name" value="E_motif"/>
</dbReference>
<dbReference type="AlphaFoldDB" id="A0AAN8USR3"/>
<reference evidence="3 4" key="1">
    <citation type="submission" date="2023-12" db="EMBL/GenBank/DDBJ databases">
        <title>A high-quality genome assembly for Dillenia turbinata (Dilleniales).</title>
        <authorList>
            <person name="Chanderbali A."/>
        </authorList>
    </citation>
    <scope>NUCLEOTIDE SEQUENCE [LARGE SCALE GENOMIC DNA]</scope>
    <source>
        <strain evidence="3">LSX21</strain>
        <tissue evidence="3">Leaf</tissue>
    </source>
</reference>
<dbReference type="EMBL" id="JBAMMX010000023">
    <property type="protein sequence ID" value="KAK6916901.1"/>
    <property type="molecule type" value="Genomic_DNA"/>
</dbReference>
<protein>
    <submittedName>
        <fullName evidence="3">Pentatricopeptide repeat</fullName>
    </submittedName>
</protein>
<dbReference type="FunFam" id="1.25.40.10:FF:000694">
    <property type="entry name" value="Pentatricopeptide repeat-containing protein At3g50420"/>
    <property type="match status" value="1"/>
</dbReference>
<comment type="caution">
    <text evidence="3">The sequence shown here is derived from an EMBL/GenBank/DDBJ whole genome shotgun (WGS) entry which is preliminary data.</text>
</comment>
<feature type="repeat" description="PPR" evidence="2">
    <location>
        <begin position="375"/>
        <end position="409"/>
    </location>
</feature>